<name>A0A0C3D420_9AGAM</name>
<dbReference type="Proteomes" id="UP000053989">
    <property type="component" value="Unassembled WGS sequence"/>
</dbReference>
<dbReference type="InParanoid" id="A0A0C3D420"/>
<gene>
    <name evidence="1" type="ORF">SCLCIDRAFT_144547</name>
</gene>
<dbReference type="AlphaFoldDB" id="A0A0C3D420"/>
<reference evidence="2" key="2">
    <citation type="submission" date="2015-01" db="EMBL/GenBank/DDBJ databases">
        <title>Evolutionary Origins and Diversification of the Mycorrhizal Mutualists.</title>
        <authorList>
            <consortium name="DOE Joint Genome Institute"/>
            <consortium name="Mycorrhizal Genomics Consortium"/>
            <person name="Kohler A."/>
            <person name="Kuo A."/>
            <person name="Nagy L.G."/>
            <person name="Floudas D."/>
            <person name="Copeland A."/>
            <person name="Barry K.W."/>
            <person name="Cichocki N."/>
            <person name="Veneault-Fourrey C."/>
            <person name="LaButti K."/>
            <person name="Lindquist E.A."/>
            <person name="Lipzen A."/>
            <person name="Lundell T."/>
            <person name="Morin E."/>
            <person name="Murat C."/>
            <person name="Riley R."/>
            <person name="Ohm R."/>
            <person name="Sun H."/>
            <person name="Tunlid A."/>
            <person name="Henrissat B."/>
            <person name="Grigoriev I.V."/>
            <person name="Hibbett D.S."/>
            <person name="Martin F."/>
        </authorList>
    </citation>
    <scope>NUCLEOTIDE SEQUENCE [LARGE SCALE GENOMIC DNA]</scope>
    <source>
        <strain evidence="2">Foug A</strain>
    </source>
</reference>
<keyword evidence="2" id="KW-1185">Reference proteome</keyword>
<dbReference type="EMBL" id="KN822317">
    <property type="protein sequence ID" value="KIM50861.1"/>
    <property type="molecule type" value="Genomic_DNA"/>
</dbReference>
<proteinExistence type="predicted"/>
<protein>
    <submittedName>
        <fullName evidence="1">Uncharacterized protein</fullName>
    </submittedName>
</protein>
<dbReference type="OrthoDB" id="2634326at2759"/>
<accession>A0A0C3D420</accession>
<evidence type="ECO:0000313" key="2">
    <source>
        <dbReference type="Proteomes" id="UP000053989"/>
    </source>
</evidence>
<dbReference type="HOGENOM" id="CLU_124585_1_0_1"/>
<organism evidence="1 2">
    <name type="scientific">Scleroderma citrinum Foug A</name>
    <dbReference type="NCBI Taxonomy" id="1036808"/>
    <lineage>
        <taxon>Eukaryota</taxon>
        <taxon>Fungi</taxon>
        <taxon>Dikarya</taxon>
        <taxon>Basidiomycota</taxon>
        <taxon>Agaricomycotina</taxon>
        <taxon>Agaricomycetes</taxon>
        <taxon>Agaricomycetidae</taxon>
        <taxon>Boletales</taxon>
        <taxon>Sclerodermatineae</taxon>
        <taxon>Sclerodermataceae</taxon>
        <taxon>Scleroderma</taxon>
    </lineage>
</organism>
<sequence>MHYQVRVAQHEIVHLRHHPLVLQDLVIFIAQLQCTLLDIHAMLDYFKIVHPLLENPPSKPIHANPTWMGCFTSDTQICDELYMAGVHVWLFCDEQFISPTMNIVNPV</sequence>
<evidence type="ECO:0000313" key="1">
    <source>
        <dbReference type="EMBL" id="KIM50861.1"/>
    </source>
</evidence>
<reference evidence="1 2" key="1">
    <citation type="submission" date="2014-04" db="EMBL/GenBank/DDBJ databases">
        <authorList>
            <consortium name="DOE Joint Genome Institute"/>
            <person name="Kuo A."/>
            <person name="Kohler A."/>
            <person name="Nagy L.G."/>
            <person name="Floudas D."/>
            <person name="Copeland A."/>
            <person name="Barry K.W."/>
            <person name="Cichocki N."/>
            <person name="Veneault-Fourrey C."/>
            <person name="LaButti K."/>
            <person name="Lindquist E.A."/>
            <person name="Lipzen A."/>
            <person name="Lundell T."/>
            <person name="Morin E."/>
            <person name="Murat C."/>
            <person name="Sun H."/>
            <person name="Tunlid A."/>
            <person name="Henrissat B."/>
            <person name="Grigoriev I.V."/>
            <person name="Hibbett D.S."/>
            <person name="Martin F."/>
            <person name="Nordberg H.P."/>
            <person name="Cantor M.N."/>
            <person name="Hua S.X."/>
        </authorList>
    </citation>
    <scope>NUCLEOTIDE SEQUENCE [LARGE SCALE GENOMIC DNA]</scope>
    <source>
        <strain evidence="1 2">Foug A</strain>
    </source>
</reference>